<organism evidence="2 3">
    <name type="scientific">Streblomastix strix</name>
    <dbReference type="NCBI Taxonomy" id="222440"/>
    <lineage>
        <taxon>Eukaryota</taxon>
        <taxon>Metamonada</taxon>
        <taxon>Preaxostyla</taxon>
        <taxon>Oxymonadida</taxon>
        <taxon>Streblomastigidae</taxon>
        <taxon>Streblomastix</taxon>
    </lineage>
</organism>
<dbReference type="Proteomes" id="UP000324800">
    <property type="component" value="Unassembled WGS sequence"/>
</dbReference>
<reference evidence="2 3" key="1">
    <citation type="submission" date="2019-03" db="EMBL/GenBank/DDBJ databases">
        <title>Single cell metagenomics reveals metabolic interactions within the superorganism composed of flagellate Streblomastix strix and complex community of Bacteroidetes bacteria on its surface.</title>
        <authorList>
            <person name="Treitli S.C."/>
            <person name="Kolisko M."/>
            <person name="Husnik F."/>
            <person name="Keeling P."/>
            <person name="Hampl V."/>
        </authorList>
    </citation>
    <scope>NUCLEOTIDE SEQUENCE [LARGE SCALE GENOMIC DNA]</scope>
    <source>
        <strain evidence="2">ST1C</strain>
    </source>
</reference>
<proteinExistence type="predicted"/>
<accession>A0A5J4QYT6</accession>
<name>A0A5J4QYT6_9EUKA</name>
<evidence type="ECO:0000313" key="2">
    <source>
        <dbReference type="EMBL" id="KAA6326100.1"/>
    </source>
</evidence>
<evidence type="ECO:0000256" key="1">
    <source>
        <dbReference type="SAM" id="Phobius"/>
    </source>
</evidence>
<evidence type="ECO:0000313" key="3">
    <source>
        <dbReference type="Proteomes" id="UP000324800"/>
    </source>
</evidence>
<keyword evidence="1" id="KW-0812">Transmembrane</keyword>
<keyword evidence="1" id="KW-0472">Membrane</keyword>
<sequence>MRNSEHQIHSDLVKQLIRKIRMRFIQTDKEKQNKTSSHIKQRGATAVILVIMFTIARLAELYRTTLLYTSDNKYTIQTTVQMSPH</sequence>
<comment type="caution">
    <text evidence="2">The sequence shown here is derived from an EMBL/GenBank/DDBJ whole genome shotgun (WGS) entry which is preliminary data.</text>
</comment>
<dbReference type="AlphaFoldDB" id="A0A5J4QYT6"/>
<dbReference type="EMBL" id="SNRW01043941">
    <property type="protein sequence ID" value="KAA6326100.1"/>
    <property type="molecule type" value="Genomic_DNA"/>
</dbReference>
<protein>
    <submittedName>
        <fullName evidence="2">Uncharacterized protein</fullName>
    </submittedName>
</protein>
<gene>
    <name evidence="2" type="ORF">EZS28_053994</name>
</gene>
<keyword evidence="1" id="KW-1133">Transmembrane helix</keyword>
<feature type="transmembrane region" description="Helical" evidence="1">
    <location>
        <begin position="43"/>
        <end position="62"/>
    </location>
</feature>